<dbReference type="EMBL" id="GGEC01069547">
    <property type="protein sequence ID" value="MBX50031.1"/>
    <property type="molecule type" value="Transcribed_RNA"/>
</dbReference>
<protein>
    <submittedName>
        <fullName evidence="1">Uncharacterized protein</fullName>
    </submittedName>
</protein>
<reference evidence="1" key="1">
    <citation type="submission" date="2018-02" db="EMBL/GenBank/DDBJ databases">
        <title>Rhizophora mucronata_Transcriptome.</title>
        <authorList>
            <person name="Meera S.P."/>
            <person name="Sreeshan A."/>
            <person name="Augustine A."/>
        </authorList>
    </citation>
    <scope>NUCLEOTIDE SEQUENCE</scope>
    <source>
        <tissue evidence="1">Leaf</tissue>
    </source>
</reference>
<evidence type="ECO:0000313" key="1">
    <source>
        <dbReference type="EMBL" id="MBX50031.1"/>
    </source>
</evidence>
<sequence length="59" mass="6983">MKQKSLNSCIYLNSNKLTSRFQFQYMQFVGRKVHFDQKRNNSHKVMRSLCSALGTKKPE</sequence>
<dbReference type="AlphaFoldDB" id="A0A2P2P5Y5"/>
<name>A0A2P2P5Y5_RHIMU</name>
<accession>A0A2P2P5Y5</accession>
<organism evidence="1">
    <name type="scientific">Rhizophora mucronata</name>
    <name type="common">Asiatic mangrove</name>
    <dbReference type="NCBI Taxonomy" id="61149"/>
    <lineage>
        <taxon>Eukaryota</taxon>
        <taxon>Viridiplantae</taxon>
        <taxon>Streptophyta</taxon>
        <taxon>Embryophyta</taxon>
        <taxon>Tracheophyta</taxon>
        <taxon>Spermatophyta</taxon>
        <taxon>Magnoliopsida</taxon>
        <taxon>eudicotyledons</taxon>
        <taxon>Gunneridae</taxon>
        <taxon>Pentapetalae</taxon>
        <taxon>rosids</taxon>
        <taxon>fabids</taxon>
        <taxon>Malpighiales</taxon>
        <taxon>Rhizophoraceae</taxon>
        <taxon>Rhizophora</taxon>
    </lineage>
</organism>
<proteinExistence type="predicted"/>